<keyword evidence="2" id="KW-1185">Reference proteome</keyword>
<reference evidence="2" key="1">
    <citation type="submission" date="2017-01" db="EMBL/GenBank/DDBJ databases">
        <title>Comparative genomics of anhydrobiosis in the tardigrade Hypsibius dujardini.</title>
        <authorList>
            <person name="Yoshida Y."/>
            <person name="Koutsovoulos G."/>
            <person name="Laetsch D."/>
            <person name="Stevens L."/>
            <person name="Kumar S."/>
            <person name="Horikawa D."/>
            <person name="Ishino K."/>
            <person name="Komine S."/>
            <person name="Tomita M."/>
            <person name="Blaxter M."/>
            <person name="Arakawa K."/>
        </authorList>
    </citation>
    <scope>NUCLEOTIDE SEQUENCE [LARGE SCALE GENOMIC DNA]</scope>
    <source>
        <strain evidence="2">Z151</strain>
    </source>
</reference>
<dbReference type="Gene3D" id="1.20.120.1240">
    <property type="entry name" value="Dynamin, middle domain"/>
    <property type="match status" value="1"/>
</dbReference>
<dbReference type="AlphaFoldDB" id="A0A1W0X0D2"/>
<evidence type="ECO:0000313" key="1">
    <source>
        <dbReference type="EMBL" id="OQV20934.1"/>
    </source>
</evidence>
<sequence>MNPGTNARNELLSNAKLADGRKFQLGAIGIVNRTQEDVANQKVCISSELSTPLFFLPGVCFNLISGLQSIAKHLDGEAKFFLKEYTDLARNNGIPFLARRLNEQVGGIGGKSHCSSCRVGEAVADPRNTVLDILKRYSDFYSGELIEHADGVTSNELDGGARINSVFHDDFAQALMEIPPLDSLTLQEGAGSHVLTNKLIQAKLKEVQQTLVIINDVHSAKVLRITVDLSGGLLAIVQRTLAAGQFGVFVRNCECRSVDALPEFFIIAVQPSSDFIIVVQNIKTVKLRQIIAYCIVRSLSTERATTGSHCGCRAEWSHIVDNHNEELRTLGSLGGKPIKHTDKFLLGSDSVGSLW</sequence>
<comment type="caution">
    <text evidence="1">The sequence shown here is derived from an EMBL/GenBank/DDBJ whole genome shotgun (WGS) entry which is preliminary data.</text>
</comment>
<proteinExistence type="predicted"/>
<protein>
    <submittedName>
        <fullName evidence="1">Uncharacterized protein</fullName>
    </submittedName>
</protein>
<dbReference type="EMBL" id="MTYJ01000026">
    <property type="protein sequence ID" value="OQV20934.1"/>
    <property type="molecule type" value="Genomic_DNA"/>
</dbReference>
<name>A0A1W0X0D2_HYPEX</name>
<dbReference type="Proteomes" id="UP000192578">
    <property type="component" value="Unassembled WGS sequence"/>
</dbReference>
<gene>
    <name evidence="1" type="ORF">BV898_05009</name>
</gene>
<evidence type="ECO:0000313" key="2">
    <source>
        <dbReference type="Proteomes" id="UP000192578"/>
    </source>
</evidence>
<organism evidence="1 2">
    <name type="scientific">Hypsibius exemplaris</name>
    <name type="common">Freshwater tardigrade</name>
    <dbReference type="NCBI Taxonomy" id="2072580"/>
    <lineage>
        <taxon>Eukaryota</taxon>
        <taxon>Metazoa</taxon>
        <taxon>Ecdysozoa</taxon>
        <taxon>Tardigrada</taxon>
        <taxon>Eutardigrada</taxon>
        <taxon>Parachela</taxon>
        <taxon>Hypsibioidea</taxon>
        <taxon>Hypsibiidae</taxon>
        <taxon>Hypsibius</taxon>
    </lineage>
</organism>
<accession>A0A1W0X0D2</accession>